<accession>A0AAE3GJH6</accession>
<comment type="caution">
    <text evidence="2">The sequence shown here is derived from an EMBL/GenBank/DDBJ whole genome shotgun (WGS) entry which is preliminary data.</text>
</comment>
<evidence type="ECO:0000313" key="2">
    <source>
        <dbReference type="EMBL" id="MCP2167278.1"/>
    </source>
</evidence>
<organism evidence="2 3">
    <name type="scientific">Goodfellowiella coeruleoviolacea</name>
    <dbReference type="NCBI Taxonomy" id="334858"/>
    <lineage>
        <taxon>Bacteria</taxon>
        <taxon>Bacillati</taxon>
        <taxon>Actinomycetota</taxon>
        <taxon>Actinomycetes</taxon>
        <taxon>Pseudonocardiales</taxon>
        <taxon>Pseudonocardiaceae</taxon>
        <taxon>Goodfellowiella</taxon>
    </lineage>
</organism>
<evidence type="ECO:0000313" key="3">
    <source>
        <dbReference type="Proteomes" id="UP001206128"/>
    </source>
</evidence>
<keyword evidence="3" id="KW-1185">Reference proteome</keyword>
<dbReference type="SUPFAM" id="SSF50969">
    <property type="entry name" value="YVTN repeat-like/Quinoprotein amine dehydrogenase"/>
    <property type="match status" value="1"/>
</dbReference>
<sequence>MSLTRAVAAVGAAGVVAVSAAGCGVAEPAPPTRADTPHGYVEGAEETAEAQSRLVVADRETGAIRVLDLITGQVTEVGRANGVRGVLGDGRFAYLAEETGTEETGAEETGAGEAGAVRVVDSGAWMVDHTDHVHYYRAAIREVGSVTGGRPTGVHSDPALTAISFDDGTVHLLDRAQLDAGTVVRTGTVSGAAPEGSAVPWREHLLVPAARADRSADAVEVRDRQGQLLSTLDPSCPRSRGSAVTRRGVVFGCADGALLVTEQDGGFHAEKIPYPRPVPESERAVAFAHRPGSTTLAARAGDRGVWSLDVTSRSWTHLETGPVVAVTAVGAGAPLLALTADGALHAYDTATGTRTARTPLLAAPVAESAPVLPVIQVDSARAYVNDVATGTVHEIDYTDNLRQARVFQVGGKASYLVETGR</sequence>
<name>A0AAE3GJH6_9PSEU</name>
<dbReference type="PROSITE" id="PS51257">
    <property type="entry name" value="PROKAR_LIPOPROTEIN"/>
    <property type="match status" value="1"/>
</dbReference>
<proteinExistence type="predicted"/>
<dbReference type="EMBL" id="JAMTCK010000009">
    <property type="protein sequence ID" value="MCP2167278.1"/>
    <property type="molecule type" value="Genomic_DNA"/>
</dbReference>
<dbReference type="Proteomes" id="UP001206128">
    <property type="component" value="Unassembled WGS sequence"/>
</dbReference>
<feature type="signal peptide" evidence="1">
    <location>
        <begin position="1"/>
        <end position="20"/>
    </location>
</feature>
<keyword evidence="1" id="KW-0732">Signal</keyword>
<gene>
    <name evidence="2" type="ORF">LX83_004151</name>
</gene>
<protein>
    <recommendedName>
        <fullName evidence="4">Lipoprotein</fullName>
    </recommendedName>
</protein>
<feature type="chain" id="PRO_5042021130" description="Lipoprotein" evidence="1">
    <location>
        <begin position="21"/>
        <end position="421"/>
    </location>
</feature>
<dbReference type="AlphaFoldDB" id="A0AAE3GJH6"/>
<evidence type="ECO:0000256" key="1">
    <source>
        <dbReference type="SAM" id="SignalP"/>
    </source>
</evidence>
<dbReference type="InterPro" id="IPR011044">
    <property type="entry name" value="Quino_amine_DH_bsu"/>
</dbReference>
<reference evidence="2" key="1">
    <citation type="submission" date="2022-06" db="EMBL/GenBank/DDBJ databases">
        <title>Genomic Encyclopedia of Archaeal and Bacterial Type Strains, Phase II (KMG-II): from individual species to whole genera.</title>
        <authorList>
            <person name="Goeker M."/>
        </authorList>
    </citation>
    <scope>NUCLEOTIDE SEQUENCE</scope>
    <source>
        <strain evidence="2">DSM 43935</strain>
    </source>
</reference>
<dbReference type="RefSeq" id="WP_253773981.1">
    <property type="nucleotide sequence ID" value="NZ_JAMTCK010000009.1"/>
</dbReference>
<evidence type="ECO:0008006" key="4">
    <source>
        <dbReference type="Google" id="ProtNLM"/>
    </source>
</evidence>